<keyword evidence="11" id="KW-0812">Transmembrane</keyword>
<dbReference type="OrthoDB" id="9794577at2"/>
<dbReference type="InterPro" id="IPR050445">
    <property type="entry name" value="Bact_polysacc_biosynth/exp"/>
</dbReference>
<feature type="domain" description="AAA" evidence="12">
    <location>
        <begin position="566"/>
        <end position="690"/>
    </location>
</feature>
<dbReference type="NCBIfam" id="TIGR01007">
    <property type="entry name" value="eps_fam"/>
    <property type="match status" value="1"/>
</dbReference>
<dbReference type="RefSeq" id="WP_146505009.1">
    <property type="nucleotide sequence ID" value="NZ_SJPG01000001.1"/>
</dbReference>
<sequence>MPSSDKNSNNADAVHGHPLIKADEPAIDLVKLALKNVVILGIAAVAGIGLGIFAYKILGPKYTASSQILVKLKNPVEIREGGNRVIVGERSAHVEIIRSPKVVERAVRDSHLDQLATLAGSTEPARDIIDSLKVTRTAGEDHHQLNILNLQYTTSKSKDATAILNGIIKAYDDYLKDDAQKNHSELQTLLEQINNDLSPRLAAKTKEYHEFRRSAPLVWKAPAGADKGPNNVTNIHHQRVDAIATERVKVELLYEEISSRLSTLKAAIERGESHEALMLLVKTFLQKDQTSNSQTVVSGATERQQLDSQLIPLLLEEQTALKRYGSGHPDVINVRKRIDLVKSYYRQMGIDLPTMTTKVNPVTGEPELVTGNDPIATYVVALEQQQAELKNRIGELQKLFDRSADQAKDFAQYEEREQTLSDELKRIKSLHDIVANRVEVLSLASDEGYQLTQISPSRAEPDIKHVIKIVGGCLVMTLMSTYAFLFLREMRDTSLKSLADLRAIVDTPILGTLPSIANPAKNLQAARETGLAPMLYYYHDPGSPEAEACRSVRATFFVRAADVDAHIIQFTSSEPGDGKTTTISNLAISIAQAGKRVLLIDADLRKPMVHQLFGMREEIGLSECLSGEIEMANAVQDSRIENLDILSAGSIPAKPAELLSSSKLHYLLGQAKREYDFVLVDSPPVLAVSDPCITAQSVDTVMLIVRLHKNRRPSVKRALEIFEAHEIPLLGVIANGLQDGSGDYQYRGGYGGGYDKKSPYQQTNDMPEFLAPTQAVIPS</sequence>
<evidence type="ECO:0000256" key="1">
    <source>
        <dbReference type="ARBA" id="ARBA00007316"/>
    </source>
</evidence>
<gene>
    <name evidence="13" type="primary">ywqD_1</name>
    <name evidence="13" type="ORF">Pan54_39860</name>
</gene>
<evidence type="ECO:0000259" key="12">
    <source>
        <dbReference type="Pfam" id="PF13614"/>
    </source>
</evidence>
<evidence type="ECO:0000313" key="13">
    <source>
        <dbReference type="EMBL" id="TWT63233.1"/>
    </source>
</evidence>
<dbReference type="EMBL" id="SJPG01000001">
    <property type="protein sequence ID" value="TWT63233.1"/>
    <property type="molecule type" value="Genomic_DNA"/>
</dbReference>
<evidence type="ECO:0000256" key="9">
    <source>
        <dbReference type="ARBA" id="ARBA00051245"/>
    </source>
</evidence>
<dbReference type="GO" id="GO:0005886">
    <property type="term" value="C:plasma membrane"/>
    <property type="evidence" value="ECO:0007669"/>
    <property type="project" value="UniProtKB-ARBA"/>
</dbReference>
<evidence type="ECO:0000256" key="10">
    <source>
        <dbReference type="SAM" id="Coils"/>
    </source>
</evidence>
<organism evidence="13 14">
    <name type="scientific">Rubinisphaera italica</name>
    <dbReference type="NCBI Taxonomy" id="2527969"/>
    <lineage>
        <taxon>Bacteria</taxon>
        <taxon>Pseudomonadati</taxon>
        <taxon>Planctomycetota</taxon>
        <taxon>Planctomycetia</taxon>
        <taxon>Planctomycetales</taxon>
        <taxon>Planctomycetaceae</taxon>
        <taxon>Rubinisphaera</taxon>
    </lineage>
</organism>
<evidence type="ECO:0000313" key="14">
    <source>
        <dbReference type="Proteomes" id="UP000316095"/>
    </source>
</evidence>
<keyword evidence="4 13" id="KW-0808">Transferase</keyword>
<proteinExistence type="inferred from homology"/>
<evidence type="ECO:0000256" key="8">
    <source>
        <dbReference type="ARBA" id="ARBA00023137"/>
    </source>
</evidence>
<evidence type="ECO:0000256" key="7">
    <source>
        <dbReference type="ARBA" id="ARBA00022840"/>
    </source>
</evidence>
<dbReference type="Proteomes" id="UP000316095">
    <property type="component" value="Unassembled WGS sequence"/>
</dbReference>
<keyword evidence="11" id="KW-0472">Membrane</keyword>
<evidence type="ECO:0000256" key="5">
    <source>
        <dbReference type="ARBA" id="ARBA00022741"/>
    </source>
</evidence>
<evidence type="ECO:0000256" key="6">
    <source>
        <dbReference type="ARBA" id="ARBA00022777"/>
    </source>
</evidence>
<dbReference type="Gene3D" id="3.40.50.300">
    <property type="entry name" value="P-loop containing nucleotide triphosphate hydrolases"/>
    <property type="match status" value="1"/>
</dbReference>
<evidence type="ECO:0000256" key="11">
    <source>
        <dbReference type="SAM" id="Phobius"/>
    </source>
</evidence>
<evidence type="ECO:0000256" key="3">
    <source>
        <dbReference type="ARBA" id="ARBA00011903"/>
    </source>
</evidence>
<keyword evidence="7" id="KW-0067">ATP-binding</keyword>
<dbReference type="Pfam" id="PF13614">
    <property type="entry name" value="AAA_31"/>
    <property type="match status" value="1"/>
</dbReference>
<keyword evidence="8" id="KW-0829">Tyrosine-protein kinase</keyword>
<feature type="transmembrane region" description="Helical" evidence="11">
    <location>
        <begin position="37"/>
        <end position="58"/>
    </location>
</feature>
<name>A0A5C5XLF4_9PLAN</name>
<dbReference type="PANTHER" id="PTHR32309:SF13">
    <property type="entry name" value="FERRIC ENTEROBACTIN TRANSPORT PROTEIN FEPE"/>
    <property type="match status" value="1"/>
</dbReference>
<protein>
    <recommendedName>
        <fullName evidence="3">non-specific protein-tyrosine kinase</fullName>
        <ecNumber evidence="3">2.7.10.2</ecNumber>
    </recommendedName>
</protein>
<dbReference type="InterPro" id="IPR025669">
    <property type="entry name" value="AAA_dom"/>
</dbReference>
<dbReference type="GO" id="GO:0005524">
    <property type="term" value="F:ATP binding"/>
    <property type="evidence" value="ECO:0007669"/>
    <property type="project" value="UniProtKB-KW"/>
</dbReference>
<comment type="caution">
    <text evidence="13">The sequence shown here is derived from an EMBL/GenBank/DDBJ whole genome shotgun (WGS) entry which is preliminary data.</text>
</comment>
<dbReference type="PANTHER" id="PTHR32309">
    <property type="entry name" value="TYROSINE-PROTEIN KINASE"/>
    <property type="match status" value="1"/>
</dbReference>
<keyword evidence="10" id="KW-0175">Coiled coil</keyword>
<keyword evidence="14" id="KW-1185">Reference proteome</keyword>
<dbReference type="FunFam" id="3.40.50.300:FF:000527">
    <property type="entry name" value="Tyrosine-protein kinase etk"/>
    <property type="match status" value="1"/>
</dbReference>
<dbReference type="InterPro" id="IPR027417">
    <property type="entry name" value="P-loop_NTPase"/>
</dbReference>
<keyword evidence="5" id="KW-0547">Nucleotide-binding</keyword>
<dbReference type="EC" id="2.7.10.2" evidence="3"/>
<dbReference type="InterPro" id="IPR005702">
    <property type="entry name" value="Wzc-like_C"/>
</dbReference>
<feature type="coiled-coil region" evidence="10">
    <location>
        <begin position="379"/>
        <end position="430"/>
    </location>
</feature>
<evidence type="ECO:0000256" key="2">
    <source>
        <dbReference type="ARBA" id="ARBA00008883"/>
    </source>
</evidence>
<dbReference type="GO" id="GO:0042802">
    <property type="term" value="F:identical protein binding"/>
    <property type="evidence" value="ECO:0007669"/>
    <property type="project" value="UniProtKB-ARBA"/>
</dbReference>
<comment type="similarity">
    <text evidence="2">Belongs to the etk/wzc family.</text>
</comment>
<dbReference type="SUPFAM" id="SSF52540">
    <property type="entry name" value="P-loop containing nucleoside triphosphate hydrolases"/>
    <property type="match status" value="1"/>
</dbReference>
<keyword evidence="6 13" id="KW-0418">Kinase</keyword>
<accession>A0A5C5XLF4</accession>
<evidence type="ECO:0000256" key="4">
    <source>
        <dbReference type="ARBA" id="ARBA00022679"/>
    </source>
</evidence>
<dbReference type="CDD" id="cd05387">
    <property type="entry name" value="BY-kinase"/>
    <property type="match status" value="1"/>
</dbReference>
<reference evidence="13 14" key="1">
    <citation type="submission" date="2019-02" db="EMBL/GenBank/DDBJ databases">
        <title>Deep-cultivation of Planctomycetes and their phenomic and genomic characterization uncovers novel biology.</title>
        <authorList>
            <person name="Wiegand S."/>
            <person name="Jogler M."/>
            <person name="Boedeker C."/>
            <person name="Pinto D."/>
            <person name="Vollmers J."/>
            <person name="Rivas-Marin E."/>
            <person name="Kohn T."/>
            <person name="Peeters S.H."/>
            <person name="Heuer A."/>
            <person name="Rast P."/>
            <person name="Oberbeckmann S."/>
            <person name="Bunk B."/>
            <person name="Jeske O."/>
            <person name="Meyerdierks A."/>
            <person name="Storesund J.E."/>
            <person name="Kallscheuer N."/>
            <person name="Luecker S."/>
            <person name="Lage O.M."/>
            <person name="Pohl T."/>
            <person name="Merkel B.J."/>
            <person name="Hornburger P."/>
            <person name="Mueller R.-W."/>
            <person name="Bruemmer F."/>
            <person name="Labrenz M."/>
            <person name="Spormann A.M."/>
            <person name="Op Den Camp H."/>
            <person name="Overmann J."/>
            <person name="Amann R."/>
            <person name="Jetten M.S.M."/>
            <person name="Mascher T."/>
            <person name="Medema M.H."/>
            <person name="Devos D.P."/>
            <person name="Kaster A.-K."/>
            <person name="Ovreas L."/>
            <person name="Rohde M."/>
            <person name="Galperin M.Y."/>
            <person name="Jogler C."/>
        </authorList>
    </citation>
    <scope>NUCLEOTIDE SEQUENCE [LARGE SCALE GENOMIC DNA]</scope>
    <source>
        <strain evidence="13 14">Pan54</strain>
    </source>
</reference>
<dbReference type="GO" id="GO:0004715">
    <property type="term" value="F:non-membrane spanning protein tyrosine kinase activity"/>
    <property type="evidence" value="ECO:0007669"/>
    <property type="project" value="UniProtKB-EC"/>
</dbReference>
<keyword evidence="11" id="KW-1133">Transmembrane helix</keyword>
<dbReference type="AlphaFoldDB" id="A0A5C5XLF4"/>
<comment type="similarity">
    <text evidence="1">Belongs to the CpsD/CapB family.</text>
</comment>
<comment type="catalytic activity">
    <reaction evidence="9">
        <text>L-tyrosyl-[protein] + ATP = O-phospho-L-tyrosyl-[protein] + ADP + H(+)</text>
        <dbReference type="Rhea" id="RHEA:10596"/>
        <dbReference type="Rhea" id="RHEA-COMP:10136"/>
        <dbReference type="Rhea" id="RHEA-COMP:20101"/>
        <dbReference type="ChEBI" id="CHEBI:15378"/>
        <dbReference type="ChEBI" id="CHEBI:30616"/>
        <dbReference type="ChEBI" id="CHEBI:46858"/>
        <dbReference type="ChEBI" id="CHEBI:61978"/>
        <dbReference type="ChEBI" id="CHEBI:456216"/>
        <dbReference type="EC" id="2.7.10.2"/>
    </reaction>
</comment>